<dbReference type="PROSITE" id="PS51375">
    <property type="entry name" value="PPR"/>
    <property type="match status" value="1"/>
</dbReference>
<gene>
    <name evidence="3" type="ORF">GUJ93_ZPchr0010g7424</name>
    <name evidence="2" type="ORF">GUJ93_ZPchr0010g9216</name>
</gene>
<accession>A0A8J6BHI3</accession>
<dbReference type="PANTHER" id="PTHR47937:SF2">
    <property type="entry name" value="PENTATRICOPEPTIDE (PPR) REPEAT-CONTAINING PROTEIN, PF01535'-RELATED"/>
    <property type="match status" value="1"/>
</dbReference>
<organism evidence="3 4">
    <name type="scientific">Zizania palustris</name>
    <name type="common">Northern wild rice</name>
    <dbReference type="NCBI Taxonomy" id="103762"/>
    <lineage>
        <taxon>Eukaryota</taxon>
        <taxon>Viridiplantae</taxon>
        <taxon>Streptophyta</taxon>
        <taxon>Embryophyta</taxon>
        <taxon>Tracheophyta</taxon>
        <taxon>Spermatophyta</taxon>
        <taxon>Magnoliopsida</taxon>
        <taxon>Liliopsida</taxon>
        <taxon>Poales</taxon>
        <taxon>Poaceae</taxon>
        <taxon>BOP clade</taxon>
        <taxon>Oryzoideae</taxon>
        <taxon>Oryzeae</taxon>
        <taxon>Zizaniinae</taxon>
        <taxon>Zizania</taxon>
    </lineage>
</organism>
<proteinExistence type="predicted"/>
<evidence type="ECO:0000256" key="1">
    <source>
        <dbReference type="PROSITE-ProRule" id="PRU00708"/>
    </source>
</evidence>
<protein>
    <recommendedName>
        <fullName evidence="5">Pentatricopeptide repeat-containing protein</fullName>
    </recommendedName>
</protein>
<name>A0A8J6BHI3_ZIZPA</name>
<dbReference type="InterPro" id="IPR002885">
    <property type="entry name" value="PPR_rpt"/>
</dbReference>
<dbReference type="EMBL" id="JAAALK010000082">
    <property type="protein sequence ID" value="KAG8085315.1"/>
    <property type="molecule type" value="Genomic_DNA"/>
</dbReference>
<evidence type="ECO:0008006" key="5">
    <source>
        <dbReference type="Google" id="ProtNLM"/>
    </source>
</evidence>
<evidence type="ECO:0000313" key="3">
    <source>
        <dbReference type="EMBL" id="KAG8085346.1"/>
    </source>
</evidence>
<dbReference type="EMBL" id="JAAALK010000082">
    <property type="protein sequence ID" value="KAG8085346.1"/>
    <property type="molecule type" value="Genomic_DNA"/>
</dbReference>
<dbReference type="NCBIfam" id="TIGR00756">
    <property type="entry name" value="PPR"/>
    <property type="match status" value="1"/>
</dbReference>
<dbReference type="InterPro" id="IPR052308">
    <property type="entry name" value="PPR_domain-containing"/>
</dbReference>
<comment type="caution">
    <text evidence="3">The sequence shown here is derived from an EMBL/GenBank/DDBJ whole genome shotgun (WGS) entry which is preliminary data.</text>
</comment>
<dbReference type="AlphaFoldDB" id="A0A8J6BHI3"/>
<dbReference type="OrthoDB" id="185373at2759"/>
<dbReference type="Proteomes" id="UP000729402">
    <property type="component" value="Unassembled WGS sequence"/>
</dbReference>
<sequence>MDDALEVYGRMSEKEIKPNTTTFDILVNALCKQGNLDRARDMVSDMASGGVASPPEFRESVIDIFKKAGRQEEIEKTFP</sequence>
<dbReference type="PANTHER" id="PTHR47937">
    <property type="entry name" value="PLASTID TRANSCRIPTIONALLY ACTIVE CHROMOSOME 2-LIKE PROTEIN"/>
    <property type="match status" value="1"/>
</dbReference>
<evidence type="ECO:0000313" key="2">
    <source>
        <dbReference type="EMBL" id="KAG8085315.1"/>
    </source>
</evidence>
<keyword evidence="4" id="KW-1185">Reference proteome</keyword>
<reference evidence="3" key="1">
    <citation type="journal article" date="2021" name="bioRxiv">
        <title>Whole Genome Assembly and Annotation of Northern Wild Rice, Zizania palustris L., Supports a Whole Genome Duplication in the Zizania Genus.</title>
        <authorList>
            <person name="Haas M."/>
            <person name="Kono T."/>
            <person name="Macchietto M."/>
            <person name="Millas R."/>
            <person name="McGilp L."/>
            <person name="Shao M."/>
            <person name="Duquette J."/>
            <person name="Hirsch C.N."/>
            <person name="Kimball J."/>
        </authorList>
    </citation>
    <scope>NUCLEOTIDE SEQUENCE</scope>
    <source>
        <tissue evidence="3">Fresh leaf tissue</tissue>
    </source>
</reference>
<reference evidence="3" key="2">
    <citation type="submission" date="2021-02" db="EMBL/GenBank/DDBJ databases">
        <authorList>
            <person name="Kimball J.A."/>
            <person name="Haas M.W."/>
            <person name="Macchietto M."/>
            <person name="Kono T."/>
            <person name="Duquette J."/>
            <person name="Shao M."/>
        </authorList>
    </citation>
    <scope>NUCLEOTIDE SEQUENCE</scope>
    <source>
        <tissue evidence="3">Fresh leaf tissue</tissue>
    </source>
</reference>
<evidence type="ECO:0000313" key="4">
    <source>
        <dbReference type="Proteomes" id="UP000729402"/>
    </source>
</evidence>
<dbReference type="Pfam" id="PF12854">
    <property type="entry name" value="PPR_1"/>
    <property type="match status" value="1"/>
</dbReference>
<feature type="repeat" description="PPR" evidence="1">
    <location>
        <begin position="19"/>
        <end position="53"/>
    </location>
</feature>